<dbReference type="PANTHER" id="PTHR37422:SF13">
    <property type="entry name" value="LIPOPOLYSACCHARIDE BIOSYNTHESIS PROTEIN PA4999-RELATED"/>
    <property type="match status" value="1"/>
</dbReference>
<gene>
    <name evidence="3" type="ORF">JNB62_10690</name>
</gene>
<feature type="transmembrane region" description="Helical" evidence="2">
    <location>
        <begin position="340"/>
        <end position="366"/>
    </location>
</feature>
<protein>
    <submittedName>
        <fullName evidence="3">Uncharacterized protein</fullName>
    </submittedName>
</protein>
<sequence>MRSSARDPGEPLTRTARFWFICAFVLMMIPSVRISVGPFTLLPEHLAIPILLLIWLGNRPHPNVRPRAAPWTAAWLATTILWWLFTLVASAFVAPSAMESLRLLVWICANVLACTIVFALRSVVGAVIRPLVAAVTIAMLVSLFGWVAAQISGSANDFVESDYATALFRLEGLFDEPNLYAAFLTLTACTIYVWRSAISTGLLWAFLFVGGLSVYLTFTRVAWVLWAAVAAAFAVRRLRRSMGVLIAIPLMAALVVFIFGAAPSTRTAESDPLLSATLGRLSALFDLDRGTGLTRSLTIDSALQDLTTHGAWLTGFGFNGYSQMHDAGVTSYAAAYLPTLWVAIFYDGGILAGVFFILSVAIFWFATARVGSSLFVISFALLAAATNNIWFAFPWVLGAIIASRASISQRTAAPVNTERRGRAPHSTARAAAS</sequence>
<dbReference type="InterPro" id="IPR051533">
    <property type="entry name" value="WaaL-like"/>
</dbReference>
<feature type="region of interest" description="Disordered" evidence="1">
    <location>
        <begin position="413"/>
        <end position="433"/>
    </location>
</feature>
<feature type="transmembrane region" description="Helical" evidence="2">
    <location>
        <begin position="202"/>
        <end position="235"/>
    </location>
</feature>
<accession>A0ABS7HP26</accession>
<reference evidence="3 4" key="1">
    <citation type="journal article" date="2021" name="MBio">
        <title>Poor Competitiveness of Bradyrhizobium in Pigeon Pea Root Colonization in Indian Soils.</title>
        <authorList>
            <person name="Chalasani D."/>
            <person name="Basu A."/>
            <person name="Pullabhotla S.V.S.R.N."/>
            <person name="Jorrin B."/>
            <person name="Neal A.L."/>
            <person name="Poole P.S."/>
            <person name="Podile A.R."/>
            <person name="Tkacz A."/>
        </authorList>
    </citation>
    <scope>NUCLEOTIDE SEQUENCE [LARGE SCALE GENOMIC DNA]</scope>
    <source>
        <strain evidence="3 4">HU14</strain>
    </source>
</reference>
<dbReference type="EMBL" id="JAEUAW010000007">
    <property type="protein sequence ID" value="MBW9094150.1"/>
    <property type="molecule type" value="Genomic_DNA"/>
</dbReference>
<comment type="caution">
    <text evidence="3">The sequence shown here is derived from an EMBL/GenBank/DDBJ whole genome shotgun (WGS) entry which is preliminary data.</text>
</comment>
<dbReference type="Proteomes" id="UP001196843">
    <property type="component" value="Unassembled WGS sequence"/>
</dbReference>
<feature type="transmembrane region" description="Helical" evidence="2">
    <location>
        <begin position="104"/>
        <end position="124"/>
    </location>
</feature>
<dbReference type="PANTHER" id="PTHR37422">
    <property type="entry name" value="TEICHURONIC ACID BIOSYNTHESIS PROTEIN TUAE"/>
    <property type="match status" value="1"/>
</dbReference>
<name>A0ABS7HP26_9MICO</name>
<evidence type="ECO:0000313" key="3">
    <source>
        <dbReference type="EMBL" id="MBW9094150.1"/>
    </source>
</evidence>
<feature type="transmembrane region" description="Helical" evidence="2">
    <location>
        <begin position="131"/>
        <end position="149"/>
    </location>
</feature>
<dbReference type="RefSeq" id="WP_220300869.1">
    <property type="nucleotide sequence ID" value="NZ_JAEUAW010000007.1"/>
</dbReference>
<feature type="transmembrane region" description="Helical" evidence="2">
    <location>
        <begin position="36"/>
        <end position="56"/>
    </location>
</feature>
<evidence type="ECO:0000313" key="4">
    <source>
        <dbReference type="Proteomes" id="UP001196843"/>
    </source>
</evidence>
<keyword evidence="4" id="KW-1185">Reference proteome</keyword>
<keyword evidence="2" id="KW-0472">Membrane</keyword>
<keyword evidence="2" id="KW-0812">Transmembrane</keyword>
<evidence type="ECO:0000256" key="2">
    <source>
        <dbReference type="SAM" id="Phobius"/>
    </source>
</evidence>
<feature type="transmembrane region" description="Helical" evidence="2">
    <location>
        <begin position="68"/>
        <end position="92"/>
    </location>
</feature>
<feature type="transmembrane region" description="Helical" evidence="2">
    <location>
        <begin position="242"/>
        <end position="262"/>
    </location>
</feature>
<organism evidence="3 4">
    <name type="scientific">Microbacterium jejuense</name>
    <dbReference type="NCBI Taxonomy" id="1263637"/>
    <lineage>
        <taxon>Bacteria</taxon>
        <taxon>Bacillati</taxon>
        <taxon>Actinomycetota</taxon>
        <taxon>Actinomycetes</taxon>
        <taxon>Micrococcales</taxon>
        <taxon>Microbacteriaceae</taxon>
        <taxon>Microbacterium</taxon>
    </lineage>
</organism>
<proteinExistence type="predicted"/>
<keyword evidence="2" id="KW-1133">Transmembrane helix</keyword>
<evidence type="ECO:0000256" key="1">
    <source>
        <dbReference type="SAM" id="MobiDB-lite"/>
    </source>
</evidence>
<feature type="transmembrane region" description="Helical" evidence="2">
    <location>
        <begin position="373"/>
        <end position="397"/>
    </location>
</feature>